<gene>
    <name evidence="2" type="ORF">GWG61_02355</name>
    <name evidence="1" type="ORF">Q4436_05460</name>
</gene>
<name>A0A6B2FRP9_9LACO</name>
<accession>A0A6B2FRP9</accession>
<dbReference type="EMBL" id="JAUONS010000003">
    <property type="protein sequence ID" value="MDO6361569.1"/>
    <property type="molecule type" value="Genomic_DNA"/>
</dbReference>
<dbReference type="Proteomes" id="UP001169713">
    <property type="component" value="Unassembled WGS sequence"/>
</dbReference>
<protein>
    <submittedName>
        <fullName evidence="2">DUF3284 domain-containing protein</fullName>
    </submittedName>
</protein>
<evidence type="ECO:0000313" key="1">
    <source>
        <dbReference type="EMBL" id="MDO6361569.1"/>
    </source>
</evidence>
<evidence type="ECO:0000313" key="2">
    <source>
        <dbReference type="EMBL" id="NDJ73361.1"/>
    </source>
</evidence>
<organism evidence="2">
    <name type="scientific">Lactobacillus paragasseri</name>
    <dbReference type="NCBI Taxonomy" id="2107999"/>
    <lineage>
        <taxon>Bacteria</taxon>
        <taxon>Bacillati</taxon>
        <taxon>Bacillota</taxon>
        <taxon>Bacilli</taxon>
        <taxon>Lactobacillales</taxon>
        <taxon>Lactobacillaceae</taxon>
        <taxon>Lactobacillus</taxon>
    </lineage>
</organism>
<dbReference type="AlphaFoldDB" id="A0A6B2FRP9"/>
<reference evidence="1" key="2">
    <citation type="submission" date="2023-07" db="EMBL/GenBank/DDBJ databases">
        <title>Whole Genome Sequencing of Colonoscopy isolates.</title>
        <authorList>
            <person name="Surve S.V."/>
            <person name="Valls R.A."/>
            <person name="Barrak K.E."/>
            <person name="Gardner T.B."/>
            <person name="O'Toole G.A."/>
        </authorList>
    </citation>
    <scope>NUCLEOTIDE SEQUENCE</scope>
    <source>
        <strain evidence="1">GP0003</strain>
    </source>
</reference>
<comment type="caution">
    <text evidence="2">The sequence shown here is derived from an EMBL/GenBank/DDBJ whole genome shotgun (WGS) entry which is preliminary data.</text>
</comment>
<dbReference type="EMBL" id="JAADJO010000003">
    <property type="protein sequence ID" value="NDJ73361.1"/>
    <property type="molecule type" value="Genomic_DNA"/>
</dbReference>
<sequence>MKLDTLTYAYRYKAPKDKMYQTLIETQLQYFKAHDKKIKQLHEGEKITTNLQTKLQKLDSVTTMEISKIIPEKIFQLITQQPDNHNITQTFEFKTDKSGKEELIYSEKTQLNNARSYSFFFLTAILYKYFYNRGMKKKLQYLDNLALDKVETND</sequence>
<reference evidence="2" key="1">
    <citation type="submission" date="2020-01" db="EMBL/GenBank/DDBJ databases">
        <title>Vaginal microbiome of pregnant Indian women: Insights into the genome of dominants Lactobacillus species.</title>
        <authorList>
            <person name="Das B."/>
            <person name="Mehta O."/>
            <person name="Ghosh T.S."/>
            <person name="Kothidar A."/>
            <person name="Gowtham M.R."/>
            <person name="Mitra R."/>
            <person name="Kshetrapal P."/>
            <person name="Wadhwa N."/>
            <person name="Thiruvengadam R."/>
            <person name="Nair G.B."/>
            <person name="Bhatnagar S."/>
            <person name="Das B."/>
        </authorList>
    </citation>
    <scope>NUCLEOTIDE SEQUENCE</scope>
    <source>
        <strain evidence="2">Indica</strain>
    </source>
</reference>
<dbReference type="RefSeq" id="WP_162013853.1">
    <property type="nucleotide sequence ID" value="NZ_CAKMAD010000003.1"/>
</dbReference>
<proteinExistence type="predicted"/>